<evidence type="ECO:0000259" key="4">
    <source>
        <dbReference type="PROSITE" id="PS50915"/>
    </source>
</evidence>
<dbReference type="Gene3D" id="2.80.10.50">
    <property type="match status" value="1"/>
</dbReference>
<evidence type="ECO:0000256" key="3">
    <source>
        <dbReference type="SAM" id="MobiDB-lite"/>
    </source>
</evidence>
<feature type="compositionally biased region" description="Polar residues" evidence="3">
    <location>
        <begin position="502"/>
        <end position="517"/>
    </location>
</feature>
<feature type="compositionally biased region" description="Polar residues" evidence="3">
    <location>
        <begin position="82"/>
        <end position="104"/>
    </location>
</feature>
<dbReference type="InterPro" id="IPR050252">
    <property type="entry name" value="Beta/Gamma-Crystallin"/>
</dbReference>
<comment type="similarity">
    <text evidence="1">Belongs to the beta/gamma-crystallin family.</text>
</comment>
<accession>A0A8C9QST0</accession>
<feature type="domain" description="Beta/gamma crystallin 'Greek key'" evidence="4">
    <location>
        <begin position="1754"/>
        <end position="1795"/>
    </location>
</feature>
<dbReference type="PRINTS" id="PR01367">
    <property type="entry name" value="BGCRYSTALLIN"/>
</dbReference>
<feature type="compositionally biased region" description="Low complexity" evidence="3">
    <location>
        <begin position="952"/>
        <end position="970"/>
    </location>
</feature>
<feature type="compositionally biased region" description="Basic and acidic residues" evidence="3">
    <location>
        <begin position="701"/>
        <end position="715"/>
    </location>
</feature>
<dbReference type="Pfam" id="PF00652">
    <property type="entry name" value="Ricin_B_lectin"/>
    <property type="match status" value="1"/>
</dbReference>
<dbReference type="Pfam" id="PF00030">
    <property type="entry name" value="Crystall"/>
    <property type="match status" value="6"/>
</dbReference>
<dbReference type="Gene3D" id="2.60.20.10">
    <property type="entry name" value="Crystallins"/>
    <property type="match status" value="6"/>
</dbReference>
<dbReference type="PROSITE" id="PS50231">
    <property type="entry name" value="RICIN_B_LECTIN"/>
    <property type="match status" value="1"/>
</dbReference>
<feature type="compositionally biased region" description="Basic and acidic residues" evidence="3">
    <location>
        <begin position="468"/>
        <end position="491"/>
    </location>
</feature>
<reference evidence="5" key="3">
    <citation type="submission" date="2025-09" db="UniProtKB">
        <authorList>
            <consortium name="Ensembl"/>
        </authorList>
    </citation>
    <scope>IDENTIFICATION</scope>
</reference>
<dbReference type="PROSITE" id="PS50915">
    <property type="entry name" value="CRYSTALLIN_BETA_GAMMA"/>
    <property type="match status" value="8"/>
</dbReference>
<feature type="compositionally biased region" description="Basic and acidic residues" evidence="3">
    <location>
        <begin position="155"/>
        <end position="172"/>
    </location>
</feature>
<feature type="compositionally biased region" description="Polar residues" evidence="3">
    <location>
        <begin position="437"/>
        <end position="446"/>
    </location>
</feature>
<dbReference type="Ensembl" id="ENSSFOT00015003645.2">
    <property type="protein sequence ID" value="ENSSFOP00015003588.2"/>
    <property type="gene ID" value="ENSSFOG00015002356.2"/>
</dbReference>
<feature type="domain" description="Beta/gamma crystallin 'Greek key'" evidence="4">
    <location>
        <begin position="1281"/>
        <end position="1332"/>
    </location>
</feature>
<dbReference type="InterPro" id="IPR001064">
    <property type="entry name" value="Beta/gamma_crystallin"/>
</dbReference>
<feature type="domain" description="Beta/gamma crystallin 'Greek key'" evidence="4">
    <location>
        <begin position="1488"/>
        <end position="1530"/>
    </location>
</feature>
<feature type="compositionally biased region" description="Polar residues" evidence="3">
    <location>
        <begin position="574"/>
        <end position="593"/>
    </location>
</feature>
<dbReference type="InterPro" id="IPR035992">
    <property type="entry name" value="Ricin_B-like_lectins"/>
</dbReference>
<feature type="compositionally biased region" description="Basic and acidic residues" evidence="3">
    <location>
        <begin position="874"/>
        <end position="894"/>
    </location>
</feature>
<feature type="domain" description="Beta/gamma crystallin 'Greek key'" evidence="4">
    <location>
        <begin position="1579"/>
        <end position="1621"/>
    </location>
</feature>
<reference evidence="5" key="2">
    <citation type="submission" date="2025-08" db="UniProtKB">
        <authorList>
            <consortium name="Ensembl"/>
        </authorList>
    </citation>
    <scope>IDENTIFICATION</scope>
</reference>
<feature type="region of interest" description="Disordered" evidence="3">
    <location>
        <begin position="679"/>
        <end position="722"/>
    </location>
</feature>
<dbReference type="InterPro" id="IPR000772">
    <property type="entry name" value="Ricin_B_lectin"/>
</dbReference>
<dbReference type="GeneTree" id="ENSGT00940000155695"/>
<dbReference type="SUPFAM" id="SSF50370">
    <property type="entry name" value="Ricin B-like lectins"/>
    <property type="match status" value="1"/>
</dbReference>
<dbReference type="PANTHER" id="PTHR11818">
    <property type="entry name" value="BETA/GAMMA CRYSTALLIN"/>
    <property type="match status" value="1"/>
</dbReference>
<dbReference type="InterPro" id="IPR011024">
    <property type="entry name" value="G_crystallin-like"/>
</dbReference>
<feature type="compositionally biased region" description="Low complexity" evidence="3">
    <location>
        <begin position="1191"/>
        <end position="1202"/>
    </location>
</feature>
<evidence type="ECO:0000256" key="2">
    <source>
        <dbReference type="ARBA" id="ARBA00022737"/>
    </source>
</evidence>
<feature type="region of interest" description="Disordered" evidence="3">
    <location>
        <begin position="731"/>
        <end position="750"/>
    </location>
</feature>
<gene>
    <name evidence="5" type="primary">crybg1a</name>
</gene>
<feature type="compositionally biased region" description="Basic and acidic residues" evidence="3">
    <location>
        <begin position="129"/>
        <end position="139"/>
    </location>
</feature>
<feature type="compositionally biased region" description="Low complexity" evidence="3">
    <location>
        <begin position="1129"/>
        <end position="1151"/>
    </location>
</feature>
<reference evidence="5 6" key="1">
    <citation type="submission" date="2019-04" db="EMBL/GenBank/DDBJ databases">
        <authorList>
            <consortium name="Wellcome Sanger Institute Data Sharing"/>
        </authorList>
    </citation>
    <scope>NUCLEOTIDE SEQUENCE [LARGE SCALE GENOMIC DNA]</scope>
</reference>
<feature type="compositionally biased region" description="Polar residues" evidence="3">
    <location>
        <begin position="1160"/>
        <end position="1186"/>
    </location>
</feature>
<feature type="compositionally biased region" description="Basic and acidic residues" evidence="3">
    <location>
        <begin position="906"/>
        <end position="916"/>
    </location>
</feature>
<name>A0A8C9QST0_SCLFO</name>
<feature type="compositionally biased region" description="Polar residues" evidence="3">
    <location>
        <begin position="173"/>
        <end position="185"/>
    </location>
</feature>
<keyword evidence="6" id="KW-1185">Reference proteome</keyword>
<feature type="compositionally biased region" description="Polar residues" evidence="3">
    <location>
        <begin position="49"/>
        <end position="72"/>
    </location>
</feature>
<feature type="region of interest" description="Disordered" evidence="3">
    <location>
        <begin position="780"/>
        <end position="807"/>
    </location>
</feature>
<dbReference type="SUPFAM" id="SSF49695">
    <property type="entry name" value="gamma-Crystallin-like"/>
    <property type="match status" value="3"/>
</dbReference>
<feature type="compositionally biased region" description="Polar residues" evidence="3">
    <location>
        <begin position="336"/>
        <end position="350"/>
    </location>
</feature>
<evidence type="ECO:0000256" key="1">
    <source>
        <dbReference type="ARBA" id="ARBA00009646"/>
    </source>
</evidence>
<dbReference type="PANTHER" id="PTHR11818:SF2">
    <property type="entry name" value="BETA_GAMMA CRYSTALLIN DOMAIN-CONTAINING PROTEIN 1"/>
    <property type="match status" value="1"/>
</dbReference>
<feature type="compositionally biased region" description="Basic and acidic residues" evidence="3">
    <location>
        <begin position="598"/>
        <end position="608"/>
    </location>
</feature>
<feature type="compositionally biased region" description="Polar residues" evidence="3">
    <location>
        <begin position="140"/>
        <end position="154"/>
    </location>
</feature>
<evidence type="ECO:0000313" key="5">
    <source>
        <dbReference type="Ensembl" id="ENSSFOP00015003588.2"/>
    </source>
</evidence>
<feature type="compositionally biased region" description="Basic and acidic residues" evidence="3">
    <location>
        <begin position="738"/>
        <end position="750"/>
    </location>
</feature>
<feature type="region of interest" description="Disordered" evidence="3">
    <location>
        <begin position="1103"/>
        <end position="1212"/>
    </location>
</feature>
<sequence>MLLLSGSVFALWPPSALFKTRSHFSFLPFCRPLKPKKVNLELKQDTHRTPTSIAGKTGQLERQLTTQSQNALKATDSPGETAGQSTVAKVLDKSSQSTTMTGKKTQLVERKSSGVDNQASPVMITVQVDKMRDGSKMNESRASPSESKNKTVSTKSKDVPDPHLVEEEHNKTDSSSSVANSEKNKMVTVNQQVLEVKADSSKPDNQKSKIPKKVPAETVLKPLVVSEAVSTADEVLPLKSKAQEEITEKVTVVNVMVKEGNAVPTAKQRPTGMEEVKMEEKMTLGASLSGEGSPTEVPSKVRPKTKRQKSKEPVDPMSPVTGNIPERSFEARKNSSDQVPKSPTKTLVTLKSSHSVDSSDVKRRPQARGENNQAPKSKLPKATGTEPAALGKNAADQIVRKTKTSSKAPESIDDQSPVRDLLTEAQSGSKLPRPTHVSRQLSNEEVVSTERDSSTPASSLDNRLNAVENKDSAKTSEDQIESRGTKEEKQGADAIKADCGLKSSQGDAGNVPSTGSKLPTPHQKSPSKQKSAQSSERPEVAAESTDSGTLPAVEQDSDKHAEKGQNGVEGKVSPRSSNSTGEEAAEQSDSGISSICIKTKETMAKEETTASPHQVKISGNQGSHVKGQRIQDEQQISNEHHTDNEPVNTMAGEPSLTEQEANVGTNTVCVLFEEFSPNQDHSVSESNLPALIKPVSPGPPETRDPNQKKNKKQEESVPQISDNVFSDMQESKQFANERQQEAIENGRGEWTESVTQTAVAVVQDAVRPKVFQTEEVLPVPVNGSQDRGKTNVLEPSSESAIKPVHSKDRISELAKSTNAVAAQDGKVNKEMAAKSCTGTAEESDKNGEVLPQVELSSLTAKGMVSKTKGNVPTKESDVSKDQKITPAHDAEKQGLRAAHAKSSEGNLKEIQREEKTSSGASLKVKEHRQQPDLRLQGAKQDGHVASLPTKGSKVSSLPQVSKQSSSSPQLGLKNKHPLPSRSLSVKRDTPSSWLDVDQSSFEEFIQNIKKHGAAFSLPLKKHGHVKSTSPPFAMPAIKEDRFEKALDPDEFQFGLRKNKALKEPSPAMMVKLQSTEVRSKLQPKRTGTEDSLLFKALQSPSSVRRWKKTPESKEVEEGGESKEKPGDTGSRLGRSSILSSLINSSKASPKSAGELESFVSKESSPSATSFPSVPAPTQSEAGSSLTDLHMPPGTVSSSVSNPSSPPPPPSFADVKLPDFLEKYLHQDKAEPGSSEAGLQSTETNPVIHTVDVGHAYEIYRDMEDATALKFSHVISVRVVRGCWLLYEKPCFQGRSIALEEGQMELVNVWAEVEPGQTVPSIPMVIGSIRLVIQDYSLSQIDLFTEPDGLGRLTSYCDDIVDMGAFGIPQSTGSIKVHSGVWMVYSEPGFQGILAVLEEGEYPCPESWGFPEPFVGSLRPLRMGGIKVENITDQKVLVYEKPLFEGECMEVDGDIFSFADGEHDEEGPEKSSTGRKKLTSVGSIKVLGGLWVGYGEPGFEGPQYIMEEGEYVDWRDWGGYSDRLMSLRPVLGDFQSPHLKMFSERDFGEIGVNVDLLGPVTNMEDTGYGMKTQSAEVSAGVWVAFENPGFSGNLYVLEKGLYSSPEDWGADHCNISSIQPTLLMFSQVQLFSEPGFQGRVHLVEGNEAVLPDGFTPHSCRVLAGSWVAFEGQQFTGHLYVLEEGDYSDPEAMGFLHHDSTIRSLQTIAFEFSLPSIMLFTKSGFRGRKIVLKDGSVSLRLAGFNGRVQSLLVDGGIWVLFEGSNFRGRQMLLLPGEVADWHMVVSWQQIGSLRPLFQKQVYFRLRNKETETTMSLSGTLDDIKLMRIQALEETGGIEQIWMYQDGLLRCKLLEDCCLETTGSIILAGSRLNITPEIGKENQLWTITQDGLIRCNLRPELVLEVKGGQQYDKNQVILNEFDERKLNQRWHLEIV</sequence>
<feature type="region of interest" description="Disordered" evidence="3">
    <location>
        <begin position="831"/>
        <end position="991"/>
    </location>
</feature>
<feature type="domain" description="Beta/gamma crystallin 'Greek key'" evidence="4">
    <location>
        <begin position="1433"/>
        <end position="1487"/>
    </location>
</feature>
<feature type="region of interest" description="Disordered" evidence="3">
    <location>
        <begin position="284"/>
        <end position="652"/>
    </location>
</feature>
<feature type="compositionally biased region" description="Basic and acidic residues" evidence="3">
    <location>
        <begin position="1108"/>
        <end position="1126"/>
    </location>
</feature>
<protein>
    <recommendedName>
        <fullName evidence="4">Beta/gamma crystallin 'Greek key' domain-containing protein</fullName>
    </recommendedName>
</protein>
<dbReference type="SMART" id="SM00247">
    <property type="entry name" value="XTALbg"/>
    <property type="match status" value="6"/>
</dbReference>
<organism evidence="5 6">
    <name type="scientific">Scleropages formosus</name>
    <name type="common">Asian bonytongue</name>
    <name type="synonym">Osteoglossum formosum</name>
    <dbReference type="NCBI Taxonomy" id="113540"/>
    <lineage>
        <taxon>Eukaryota</taxon>
        <taxon>Metazoa</taxon>
        <taxon>Chordata</taxon>
        <taxon>Craniata</taxon>
        <taxon>Vertebrata</taxon>
        <taxon>Euteleostomi</taxon>
        <taxon>Actinopterygii</taxon>
        <taxon>Neopterygii</taxon>
        <taxon>Teleostei</taxon>
        <taxon>Osteoglossocephala</taxon>
        <taxon>Osteoglossomorpha</taxon>
        <taxon>Osteoglossiformes</taxon>
        <taxon>Osteoglossidae</taxon>
        <taxon>Scleropages</taxon>
    </lineage>
</organism>
<feature type="domain" description="Beta/gamma crystallin 'Greek key'" evidence="4">
    <location>
        <begin position="1713"/>
        <end position="1753"/>
    </location>
</feature>
<feature type="region of interest" description="Disordered" evidence="3">
    <location>
        <begin position="42"/>
        <end position="185"/>
    </location>
</feature>
<feature type="domain" description="Beta/gamma crystallin 'Greek key'" evidence="4">
    <location>
        <begin position="1379"/>
        <end position="1421"/>
    </location>
</feature>
<feature type="compositionally biased region" description="Low complexity" evidence="3">
    <location>
        <begin position="523"/>
        <end position="535"/>
    </location>
</feature>
<dbReference type="Proteomes" id="UP000694397">
    <property type="component" value="Chromosome 15"/>
</dbReference>
<keyword evidence="2" id="KW-0677">Repeat</keyword>
<dbReference type="SMART" id="SM00458">
    <property type="entry name" value="RICIN"/>
    <property type="match status" value="1"/>
</dbReference>
<proteinExistence type="inferred from homology"/>
<feature type="domain" description="Beta/gamma crystallin 'Greek key'" evidence="4">
    <location>
        <begin position="1663"/>
        <end position="1707"/>
    </location>
</feature>
<dbReference type="OrthoDB" id="9895617at2759"/>
<evidence type="ECO:0000313" key="6">
    <source>
        <dbReference type="Proteomes" id="UP000694397"/>
    </source>
</evidence>